<evidence type="ECO:0000259" key="4">
    <source>
        <dbReference type="PROSITE" id="PS50987"/>
    </source>
</evidence>
<protein>
    <submittedName>
        <fullName evidence="5">Transcriptional regulator</fullName>
    </submittedName>
</protein>
<accession>A0A1R1RY02</accession>
<comment type="caution">
    <text evidence="5">The sequence shown here is derived from an EMBL/GenBank/DDBJ whole genome shotgun (WGS) entry which is preliminary data.</text>
</comment>
<dbReference type="GO" id="GO:0003677">
    <property type="term" value="F:DNA binding"/>
    <property type="evidence" value="ECO:0007669"/>
    <property type="project" value="UniProtKB-KW"/>
</dbReference>
<dbReference type="Pfam" id="PF01022">
    <property type="entry name" value="HTH_5"/>
    <property type="match status" value="1"/>
</dbReference>
<evidence type="ECO:0000313" key="5">
    <source>
        <dbReference type="EMBL" id="OMI04934.1"/>
    </source>
</evidence>
<dbReference type="GO" id="GO:0003700">
    <property type="term" value="F:DNA-binding transcription factor activity"/>
    <property type="evidence" value="ECO:0007669"/>
    <property type="project" value="InterPro"/>
</dbReference>
<dbReference type="PANTHER" id="PTHR33154">
    <property type="entry name" value="TRANSCRIPTIONAL REGULATOR, ARSR FAMILY"/>
    <property type="match status" value="1"/>
</dbReference>
<proteinExistence type="predicted"/>
<keyword evidence="3" id="KW-0804">Transcription</keyword>
<dbReference type="SUPFAM" id="SSF46785">
    <property type="entry name" value="Winged helix' DNA-binding domain"/>
    <property type="match status" value="1"/>
</dbReference>
<dbReference type="RefSeq" id="WP_076761192.1">
    <property type="nucleotide sequence ID" value="NZ_JARMMI010000004.1"/>
</dbReference>
<evidence type="ECO:0000256" key="2">
    <source>
        <dbReference type="ARBA" id="ARBA00023125"/>
    </source>
</evidence>
<dbReference type="InterPro" id="IPR036388">
    <property type="entry name" value="WH-like_DNA-bd_sf"/>
</dbReference>
<dbReference type="PANTHER" id="PTHR33154:SF12">
    <property type="entry name" value="TRANSCRIPTIONAL REGULATORY PROTEIN"/>
    <property type="match status" value="1"/>
</dbReference>
<keyword evidence="1" id="KW-0805">Transcription regulation</keyword>
<keyword evidence="2" id="KW-0238">DNA-binding</keyword>
<dbReference type="InterPro" id="IPR001845">
    <property type="entry name" value="HTH_ArsR_DNA-bd_dom"/>
</dbReference>
<keyword evidence="6" id="KW-1185">Reference proteome</keyword>
<evidence type="ECO:0000313" key="6">
    <source>
        <dbReference type="Proteomes" id="UP000187367"/>
    </source>
</evidence>
<dbReference type="Gene3D" id="1.10.10.10">
    <property type="entry name" value="Winged helix-like DNA-binding domain superfamily/Winged helix DNA-binding domain"/>
    <property type="match status" value="1"/>
</dbReference>
<gene>
    <name evidence="5" type="ORF">BW143_11920</name>
</gene>
<dbReference type="OrthoDB" id="9798835at2"/>
<dbReference type="InterPro" id="IPR051081">
    <property type="entry name" value="HTH_MetalResp_TranReg"/>
</dbReference>
<name>A0A1R1QJZ6_9BACI</name>
<dbReference type="NCBIfam" id="NF033788">
    <property type="entry name" value="HTH_metalloreg"/>
    <property type="match status" value="1"/>
</dbReference>
<evidence type="ECO:0000256" key="3">
    <source>
        <dbReference type="ARBA" id="ARBA00023163"/>
    </source>
</evidence>
<sequence>MKTHDMKLISVLQALSDPVRLEIVKALAETTEKTCGACTNLKVAKSTLSHHFKVLREAGILQVRIEGKHHYYSLCRDELEQQFPGLICAVLHVDKERW</sequence>
<dbReference type="Proteomes" id="UP000187367">
    <property type="component" value="Unassembled WGS sequence"/>
</dbReference>
<organism evidence="5 6">
    <name type="scientific">Bacillus swezeyi</name>
    <dbReference type="NCBI Taxonomy" id="1925020"/>
    <lineage>
        <taxon>Bacteria</taxon>
        <taxon>Bacillati</taxon>
        <taxon>Bacillota</taxon>
        <taxon>Bacilli</taxon>
        <taxon>Bacillales</taxon>
        <taxon>Bacillaceae</taxon>
        <taxon>Bacillus</taxon>
    </lineage>
</organism>
<dbReference type="CDD" id="cd00090">
    <property type="entry name" value="HTH_ARSR"/>
    <property type="match status" value="1"/>
</dbReference>
<dbReference type="AlphaFoldDB" id="A0A1R1QJZ6"/>
<accession>A0A1R1QJZ6</accession>
<evidence type="ECO:0000256" key="1">
    <source>
        <dbReference type="ARBA" id="ARBA00023015"/>
    </source>
</evidence>
<dbReference type="InterPro" id="IPR036390">
    <property type="entry name" value="WH_DNA-bd_sf"/>
</dbReference>
<dbReference type="InterPro" id="IPR011991">
    <property type="entry name" value="ArsR-like_HTH"/>
</dbReference>
<dbReference type="EMBL" id="MTJL01000023">
    <property type="protein sequence ID" value="OMI04934.1"/>
    <property type="molecule type" value="Genomic_DNA"/>
</dbReference>
<dbReference type="PROSITE" id="PS50987">
    <property type="entry name" value="HTH_ARSR_2"/>
    <property type="match status" value="1"/>
</dbReference>
<dbReference type="PRINTS" id="PR00778">
    <property type="entry name" value="HTHARSR"/>
</dbReference>
<feature type="domain" description="HTH arsR-type" evidence="4">
    <location>
        <begin position="1"/>
        <end position="94"/>
    </location>
</feature>
<reference evidence="5 6" key="1">
    <citation type="submission" date="2017-01" db="EMBL/GenBank/DDBJ databases">
        <title>Bacillus phylogenomics.</title>
        <authorList>
            <person name="Dunlap C."/>
        </authorList>
    </citation>
    <scope>NUCLEOTIDE SEQUENCE [LARGE SCALE GENOMIC DNA]</scope>
    <source>
        <strain evidence="5 6">NRRL B-41282</strain>
    </source>
</reference>
<dbReference type="SMART" id="SM00418">
    <property type="entry name" value="HTH_ARSR"/>
    <property type="match status" value="1"/>
</dbReference>